<comment type="caution">
    <text evidence="2">The sequence shown here is derived from an EMBL/GenBank/DDBJ whole genome shotgun (WGS) entry which is preliminary data.</text>
</comment>
<dbReference type="Proteomes" id="UP000239263">
    <property type="component" value="Unassembled WGS sequence"/>
</dbReference>
<dbReference type="OrthoDB" id="6189739at2"/>
<dbReference type="AlphaFoldDB" id="A0A2S7XEX9"/>
<protein>
    <recommendedName>
        <fullName evidence="4">Lipase</fullName>
    </recommendedName>
</protein>
<dbReference type="SUPFAM" id="SSF53474">
    <property type="entry name" value="alpha/beta-Hydrolases"/>
    <property type="match status" value="1"/>
</dbReference>
<feature type="signal peptide" evidence="1">
    <location>
        <begin position="1"/>
        <end position="21"/>
    </location>
</feature>
<reference evidence="2 3" key="1">
    <citation type="submission" date="2016-12" db="EMBL/GenBank/DDBJ databases">
        <title>Diversity of luminous bacteria.</title>
        <authorList>
            <person name="Yoshizawa S."/>
            <person name="Kogure K."/>
        </authorList>
    </citation>
    <scope>NUCLEOTIDE SEQUENCE [LARGE SCALE GENOMIC DNA]</scope>
    <source>
        <strain evidence="2 3">ATCC 33715</strain>
    </source>
</reference>
<keyword evidence="1" id="KW-0732">Signal</keyword>
<evidence type="ECO:0008006" key="4">
    <source>
        <dbReference type="Google" id="ProtNLM"/>
    </source>
</evidence>
<dbReference type="InterPro" id="IPR029058">
    <property type="entry name" value="AB_hydrolase_fold"/>
</dbReference>
<gene>
    <name evidence="2" type="ORF">BTO22_10145</name>
</gene>
<accession>A0A2S7XEX9</accession>
<proteinExistence type="predicted"/>
<evidence type="ECO:0000256" key="1">
    <source>
        <dbReference type="SAM" id="SignalP"/>
    </source>
</evidence>
<evidence type="ECO:0000313" key="2">
    <source>
        <dbReference type="EMBL" id="PQJ89921.1"/>
    </source>
</evidence>
<feature type="chain" id="PRO_5015728076" description="Lipase" evidence="1">
    <location>
        <begin position="22"/>
        <end position="350"/>
    </location>
</feature>
<name>A0A2S7XEX9_9GAMM</name>
<dbReference type="EMBL" id="MSCO01000001">
    <property type="protein sequence ID" value="PQJ89921.1"/>
    <property type="molecule type" value="Genomic_DNA"/>
</dbReference>
<dbReference type="Gene3D" id="3.40.50.1820">
    <property type="entry name" value="alpha/beta hydrolase"/>
    <property type="match status" value="1"/>
</dbReference>
<organism evidence="2 3">
    <name type="scientific">Aliivibrio sifiae</name>
    <dbReference type="NCBI Taxonomy" id="566293"/>
    <lineage>
        <taxon>Bacteria</taxon>
        <taxon>Pseudomonadati</taxon>
        <taxon>Pseudomonadota</taxon>
        <taxon>Gammaproteobacteria</taxon>
        <taxon>Vibrionales</taxon>
        <taxon>Vibrionaceae</taxon>
        <taxon>Aliivibrio</taxon>
    </lineage>
</organism>
<evidence type="ECO:0000313" key="3">
    <source>
        <dbReference type="Proteomes" id="UP000239263"/>
    </source>
</evidence>
<dbReference type="RefSeq" id="WP_105055371.1">
    <property type="nucleotide sequence ID" value="NZ_CAWNRT010000001.1"/>
</dbReference>
<sequence>MKLLSLLVLCASLATPISSVAALGEHPVILIHGFQASQLQTKPDHDTVIKEGADYWQGFWLSKADDRIDWPSQERIADNVSTDYIWPKLQELSKNNTCENGCILVTHSTGDLIARYLLDNQENWLTNAGLTPLNFIATFDFAGAGGGSELGDIAINISEGNGYLNAPLKYAMKKWLGEIPNSQNTGVLNDLKVANARQLAPLPDNRIPRIRFVGKGSDYLESTSPFLPGEDDGVVSSHSSCGSSQSGSFSGCSSTIAFNGNVAPQAKAVTSFMPYHYPLLMGGDYSHSGLIGSDIQGRVVAANKYATLLNGTPIEVTTKFVTYPMTGTTYRYVDKSNTKTISELASDLLL</sequence>